<protein>
    <submittedName>
        <fullName evidence="2">Uncharacterized protein</fullName>
    </submittedName>
</protein>
<name>A0A4U5PET1_STECR</name>
<organism evidence="2 3">
    <name type="scientific">Steinernema carpocapsae</name>
    <name type="common">Entomopathogenic nematode</name>
    <dbReference type="NCBI Taxonomy" id="34508"/>
    <lineage>
        <taxon>Eukaryota</taxon>
        <taxon>Metazoa</taxon>
        <taxon>Ecdysozoa</taxon>
        <taxon>Nematoda</taxon>
        <taxon>Chromadorea</taxon>
        <taxon>Rhabditida</taxon>
        <taxon>Tylenchina</taxon>
        <taxon>Panagrolaimomorpha</taxon>
        <taxon>Strongyloidoidea</taxon>
        <taxon>Steinernematidae</taxon>
        <taxon>Steinernema</taxon>
    </lineage>
</organism>
<keyword evidence="3" id="KW-1185">Reference proteome</keyword>
<sequence length="149" mass="15693">MQTRKNCTQNFLLKNNVSIVAGNRGKRGADAYGGQQSEWPWLAAGSCVSNSLSIVAGNPSILSSYGQQSNDLSQGSIRPSRRPYSGAPSNADAQNGVNSEGSSVSNGVRMSAGNRGKRGAYPGGHEWPQPSPTATLTVTLIQTRMPKMP</sequence>
<dbReference type="AlphaFoldDB" id="A0A4U5PET1"/>
<reference evidence="2 3" key="1">
    <citation type="journal article" date="2015" name="Genome Biol.">
        <title>Comparative genomics of Steinernema reveals deeply conserved gene regulatory networks.</title>
        <authorList>
            <person name="Dillman A.R."/>
            <person name="Macchietto M."/>
            <person name="Porter C.F."/>
            <person name="Rogers A."/>
            <person name="Williams B."/>
            <person name="Antoshechkin I."/>
            <person name="Lee M.M."/>
            <person name="Goodwin Z."/>
            <person name="Lu X."/>
            <person name="Lewis E.E."/>
            <person name="Goodrich-Blair H."/>
            <person name="Stock S.P."/>
            <person name="Adams B.J."/>
            <person name="Sternberg P.W."/>
            <person name="Mortazavi A."/>
        </authorList>
    </citation>
    <scope>NUCLEOTIDE SEQUENCE [LARGE SCALE GENOMIC DNA]</scope>
    <source>
        <strain evidence="2 3">ALL</strain>
    </source>
</reference>
<feature type="compositionally biased region" description="Low complexity" evidence="1">
    <location>
        <begin position="95"/>
        <end position="108"/>
    </location>
</feature>
<feature type="compositionally biased region" description="Polar residues" evidence="1">
    <location>
        <begin position="63"/>
        <end position="77"/>
    </location>
</feature>
<gene>
    <name evidence="2" type="ORF">L596_009235</name>
</gene>
<comment type="caution">
    <text evidence="2">The sequence shown here is derived from an EMBL/GenBank/DDBJ whole genome shotgun (WGS) entry which is preliminary data.</text>
</comment>
<evidence type="ECO:0000313" key="2">
    <source>
        <dbReference type="EMBL" id="TKR95012.1"/>
    </source>
</evidence>
<reference evidence="2 3" key="2">
    <citation type="journal article" date="2019" name="G3 (Bethesda)">
        <title>Hybrid Assembly of the Genome of the Entomopathogenic Nematode Steinernema carpocapsae Identifies the X-Chromosome.</title>
        <authorList>
            <person name="Serra L."/>
            <person name="Macchietto M."/>
            <person name="Macias-Munoz A."/>
            <person name="McGill C.J."/>
            <person name="Rodriguez I.M."/>
            <person name="Rodriguez B."/>
            <person name="Murad R."/>
            <person name="Mortazavi A."/>
        </authorList>
    </citation>
    <scope>NUCLEOTIDE SEQUENCE [LARGE SCALE GENOMIC DNA]</scope>
    <source>
        <strain evidence="2 3">ALL</strain>
    </source>
</reference>
<evidence type="ECO:0000313" key="3">
    <source>
        <dbReference type="Proteomes" id="UP000298663"/>
    </source>
</evidence>
<proteinExistence type="predicted"/>
<accession>A0A4U5PET1</accession>
<feature type="region of interest" description="Disordered" evidence="1">
    <location>
        <begin position="63"/>
        <end position="135"/>
    </location>
</feature>
<dbReference type="Proteomes" id="UP000298663">
    <property type="component" value="Unassembled WGS sequence"/>
</dbReference>
<dbReference type="EMBL" id="AZBU02000002">
    <property type="protein sequence ID" value="TKR95012.1"/>
    <property type="molecule type" value="Genomic_DNA"/>
</dbReference>
<evidence type="ECO:0000256" key="1">
    <source>
        <dbReference type="SAM" id="MobiDB-lite"/>
    </source>
</evidence>